<dbReference type="AlphaFoldDB" id="A0A5C4RTE6"/>
<evidence type="ECO:0000313" key="1">
    <source>
        <dbReference type="EMBL" id="TNJ34151.1"/>
    </source>
</evidence>
<dbReference type="EMBL" id="VDCI01000011">
    <property type="protein sequence ID" value="TNJ34151.1"/>
    <property type="molecule type" value="Genomic_DNA"/>
</dbReference>
<name>A0A5C4RTE6_PROVB</name>
<organism evidence="1 2">
    <name type="scientific">Prosthecochloris vibrioformis</name>
    <name type="common">Chlorobium vibrioforme</name>
    <dbReference type="NCBI Taxonomy" id="1098"/>
    <lineage>
        <taxon>Bacteria</taxon>
        <taxon>Pseudomonadati</taxon>
        <taxon>Chlorobiota</taxon>
        <taxon>Chlorobiia</taxon>
        <taxon>Chlorobiales</taxon>
        <taxon>Chlorobiaceae</taxon>
        <taxon>Prosthecochloris</taxon>
    </lineage>
</organism>
<proteinExistence type="predicted"/>
<gene>
    <name evidence="1" type="ORF">FGF68_09945</name>
</gene>
<dbReference type="Proteomes" id="UP000309544">
    <property type="component" value="Unassembled WGS sequence"/>
</dbReference>
<accession>A0A5C4RTE6</accession>
<comment type="caution">
    <text evidence="1">The sequence shown here is derived from an EMBL/GenBank/DDBJ whole genome shotgun (WGS) entry which is preliminary data.</text>
</comment>
<protein>
    <submittedName>
        <fullName evidence="1">Uncharacterized protein</fullName>
    </submittedName>
</protein>
<keyword evidence="2" id="KW-1185">Reference proteome</keyword>
<reference evidence="1 2" key="1">
    <citation type="submission" date="2019-05" db="EMBL/GenBank/DDBJ databases">
        <title>Draft Whole-Genome sequence of the green sulfur bacterium Prosthecochloris vibrioformis DSM 260.</title>
        <authorList>
            <person name="Meyer T.E."/>
            <person name="Kyndt J.A."/>
        </authorList>
    </citation>
    <scope>NUCLEOTIDE SEQUENCE [LARGE SCALE GENOMIC DNA]</scope>
    <source>
        <strain evidence="1 2">DSM 260</strain>
    </source>
</reference>
<sequence>MQDETVGVSHSGALKIRDLDAFSLPCRVQTYNKCNPHVSWITWSGNMVVFQSMLRITTVLPHAWHGGSIILGKLPGGGRSHEIRIVATAAGESTEVANLR</sequence>
<evidence type="ECO:0000313" key="2">
    <source>
        <dbReference type="Proteomes" id="UP000309544"/>
    </source>
</evidence>